<proteinExistence type="predicted"/>
<dbReference type="OrthoDB" id="49508at2"/>
<dbReference type="Pfam" id="PF26241">
    <property type="entry name" value="Cas_Csc1"/>
    <property type="match status" value="1"/>
</dbReference>
<dbReference type="Proteomes" id="UP000254664">
    <property type="component" value="Unassembled WGS sequence"/>
</dbReference>
<evidence type="ECO:0000313" key="2">
    <source>
        <dbReference type="Proteomes" id="UP000254664"/>
    </source>
</evidence>
<reference evidence="1 2" key="1">
    <citation type="submission" date="2018-06" db="EMBL/GenBank/DDBJ databases">
        <authorList>
            <consortium name="Pathogen Informatics"/>
            <person name="Doyle S."/>
        </authorList>
    </citation>
    <scope>NUCLEOTIDE SEQUENCE [LARGE SCALE GENOMIC DNA]</scope>
    <source>
        <strain evidence="1 2">NCTC9836</strain>
    </source>
</reference>
<dbReference type="AlphaFoldDB" id="A0A381J567"/>
<dbReference type="NCBIfam" id="TIGR03159">
    <property type="entry name" value="cas_Csc1"/>
    <property type="match status" value="1"/>
</dbReference>
<name>A0A381J567_9CLOT</name>
<keyword evidence="2" id="KW-1185">Reference proteome</keyword>
<sequence length="219" mass="25548">MQIYKYTLEFMEEVFFSSQEIDTLFSTKPFIGNYALSYAMGWCRSKYNQNYISYEEDFKIVNDNGLYITPAYIKEPKYNISTFNALSDKYYHKMERALVNYPQVGKIKVLSSGNKAEGLIFSKEELNKVSYIRLGKFLGKVKVSYERCDFEIQKLDKKCYGLINTVDLSDNFKIKGFELINMQPVSLFKNLRGEGNMYKIKTKQGEIFYPCEVKLGGKI</sequence>
<dbReference type="InterPro" id="IPR017576">
    <property type="entry name" value="CRISPR-assoc_prot_Csc1"/>
</dbReference>
<evidence type="ECO:0000313" key="1">
    <source>
        <dbReference type="EMBL" id="SUY46396.1"/>
    </source>
</evidence>
<dbReference type="RefSeq" id="WP_115640524.1">
    <property type="nucleotide sequence ID" value="NZ_UFWZ01000001.1"/>
</dbReference>
<protein>
    <submittedName>
        <fullName evidence="1">CRISPR type I-D/CYANO-associated protein Csc1</fullName>
    </submittedName>
</protein>
<organism evidence="1 2">
    <name type="scientific">Clostridium putrefaciens</name>
    <dbReference type="NCBI Taxonomy" id="99675"/>
    <lineage>
        <taxon>Bacteria</taxon>
        <taxon>Bacillati</taxon>
        <taxon>Bacillota</taxon>
        <taxon>Clostridia</taxon>
        <taxon>Eubacteriales</taxon>
        <taxon>Clostridiaceae</taxon>
        <taxon>Clostridium</taxon>
    </lineage>
</organism>
<gene>
    <name evidence="1" type="ORF">NCTC9836_00738</name>
</gene>
<accession>A0A381J567</accession>
<dbReference type="EMBL" id="UFWZ01000001">
    <property type="protein sequence ID" value="SUY46396.1"/>
    <property type="molecule type" value="Genomic_DNA"/>
</dbReference>